<evidence type="ECO:0000259" key="1">
    <source>
        <dbReference type="Pfam" id="PF05368"/>
    </source>
</evidence>
<dbReference type="PANTHER" id="PTHR47129:SF1">
    <property type="entry name" value="NMRA-LIKE DOMAIN-CONTAINING PROTEIN"/>
    <property type="match status" value="1"/>
</dbReference>
<sequence>MITVTGATGHLGRLVIDELLKRGVAPAKIVAAVRSTERAADLAKRGVQVRVADYTKPETLPAALAGTEKLLLISSSDVAGDRVGQHSSVVKAAKAAGVRLIAYTSFLNADTNGMILAAAHKATEAVIRDSGVPYVFLRNGWYVENYSENLASAFKFGALVGAAGSGKVSAVTRGDCAAAAAAVLTTDGHAGKTYELGGQTFNLPELAAAVSKASGKTIVYKDVSAEELTKTLVGAGVPEGFAAVLADSDKGIARGDMFTDKGDLQRLIGREPTPLATALAGVKPT</sequence>
<evidence type="ECO:0000313" key="2">
    <source>
        <dbReference type="EMBL" id="KAG5460607.1"/>
    </source>
</evidence>
<dbReference type="PANTHER" id="PTHR47129">
    <property type="entry name" value="QUINONE OXIDOREDUCTASE 2"/>
    <property type="match status" value="1"/>
</dbReference>
<evidence type="ECO:0000313" key="3">
    <source>
        <dbReference type="Proteomes" id="UP000673691"/>
    </source>
</evidence>
<dbReference type="Gene3D" id="3.90.25.10">
    <property type="entry name" value="UDP-galactose 4-epimerase, domain 1"/>
    <property type="match status" value="1"/>
</dbReference>
<name>A0A8H7ZWU1_9FUNG</name>
<dbReference type="InterPro" id="IPR052718">
    <property type="entry name" value="NmrA-type_oxidoreductase"/>
</dbReference>
<gene>
    <name evidence="2" type="ORF">BJ554DRAFT_7322</name>
</gene>
<dbReference type="Proteomes" id="UP000673691">
    <property type="component" value="Unassembled WGS sequence"/>
</dbReference>
<dbReference type="InterPro" id="IPR036291">
    <property type="entry name" value="NAD(P)-bd_dom_sf"/>
</dbReference>
<accession>A0A8H7ZWU1</accession>
<dbReference type="AlphaFoldDB" id="A0A8H7ZWU1"/>
<organism evidence="2 3">
    <name type="scientific">Olpidium bornovanus</name>
    <dbReference type="NCBI Taxonomy" id="278681"/>
    <lineage>
        <taxon>Eukaryota</taxon>
        <taxon>Fungi</taxon>
        <taxon>Fungi incertae sedis</taxon>
        <taxon>Olpidiomycota</taxon>
        <taxon>Olpidiomycotina</taxon>
        <taxon>Olpidiomycetes</taxon>
        <taxon>Olpidiales</taxon>
        <taxon>Olpidiaceae</taxon>
        <taxon>Olpidium</taxon>
    </lineage>
</organism>
<dbReference type="CDD" id="cd05269">
    <property type="entry name" value="TMR_SDR_a"/>
    <property type="match status" value="1"/>
</dbReference>
<dbReference type="Gene3D" id="3.40.50.720">
    <property type="entry name" value="NAD(P)-binding Rossmann-like Domain"/>
    <property type="match status" value="1"/>
</dbReference>
<comment type="caution">
    <text evidence="2">The sequence shown here is derived from an EMBL/GenBank/DDBJ whole genome shotgun (WGS) entry which is preliminary data.</text>
</comment>
<dbReference type="Pfam" id="PF05368">
    <property type="entry name" value="NmrA"/>
    <property type="match status" value="1"/>
</dbReference>
<dbReference type="SUPFAM" id="SSF51735">
    <property type="entry name" value="NAD(P)-binding Rossmann-fold domains"/>
    <property type="match status" value="1"/>
</dbReference>
<protein>
    <submittedName>
        <fullName evidence="2">Nmra family protein</fullName>
    </submittedName>
</protein>
<dbReference type="EMBL" id="JAEFCI010004966">
    <property type="protein sequence ID" value="KAG5460607.1"/>
    <property type="molecule type" value="Genomic_DNA"/>
</dbReference>
<dbReference type="InterPro" id="IPR008030">
    <property type="entry name" value="NmrA-like"/>
</dbReference>
<reference evidence="2 3" key="1">
    <citation type="journal article" name="Sci. Rep.">
        <title>Genome-scale phylogenetic analyses confirm Olpidium as the closest living zoosporic fungus to the non-flagellated, terrestrial fungi.</title>
        <authorList>
            <person name="Chang Y."/>
            <person name="Rochon D."/>
            <person name="Sekimoto S."/>
            <person name="Wang Y."/>
            <person name="Chovatia M."/>
            <person name="Sandor L."/>
            <person name="Salamov A."/>
            <person name="Grigoriev I.V."/>
            <person name="Stajich J.E."/>
            <person name="Spatafora J.W."/>
        </authorList>
    </citation>
    <scope>NUCLEOTIDE SEQUENCE [LARGE SCALE GENOMIC DNA]</scope>
    <source>
        <strain evidence="2">S191</strain>
    </source>
</reference>
<proteinExistence type="predicted"/>
<feature type="domain" description="NmrA-like" evidence="1">
    <location>
        <begin position="2"/>
        <end position="248"/>
    </location>
</feature>
<dbReference type="OrthoDB" id="419598at2759"/>
<keyword evidence="3" id="KW-1185">Reference proteome</keyword>